<dbReference type="GO" id="GO:0006633">
    <property type="term" value="P:fatty acid biosynthetic process"/>
    <property type="evidence" value="ECO:0007669"/>
    <property type="project" value="InterPro"/>
</dbReference>
<dbReference type="GO" id="GO:0005782">
    <property type="term" value="C:peroxisomal matrix"/>
    <property type="evidence" value="ECO:0007669"/>
    <property type="project" value="TreeGrafter"/>
</dbReference>
<dbReference type="InterPro" id="IPR038917">
    <property type="entry name" value="Malonyl_CoA_deC"/>
</dbReference>
<dbReference type="GO" id="GO:0006085">
    <property type="term" value="P:acetyl-CoA biosynthetic process"/>
    <property type="evidence" value="ECO:0007669"/>
    <property type="project" value="TreeGrafter"/>
</dbReference>
<gene>
    <name evidence="2" type="ORF">OVN521_LOCUS44072</name>
</gene>
<evidence type="ECO:0000313" key="3">
    <source>
        <dbReference type="Proteomes" id="UP000663866"/>
    </source>
</evidence>
<dbReference type="PANTHER" id="PTHR28641:SF1">
    <property type="entry name" value="MALONYL-COA DECARBOXYLASE, MITOCHONDRIAL"/>
    <property type="match status" value="1"/>
</dbReference>
<proteinExistence type="predicted"/>
<evidence type="ECO:0000313" key="2">
    <source>
        <dbReference type="EMBL" id="CAF4571644.1"/>
    </source>
</evidence>
<dbReference type="EMBL" id="CAJOBG010065495">
    <property type="protein sequence ID" value="CAF4571644.1"/>
    <property type="molecule type" value="Genomic_DNA"/>
</dbReference>
<sequence length="65" mass="7765">SPAYVERMSESLRDLLATWFTTGLLQVERVTWQSPCEIVQRVSEYEAVHRIRNWADLKRRLGPYR</sequence>
<name>A0A821AAZ2_9BILA</name>
<keyword evidence="3" id="KW-1185">Reference proteome</keyword>
<dbReference type="GO" id="GO:2001294">
    <property type="term" value="P:malonyl-CoA catabolic process"/>
    <property type="evidence" value="ECO:0007669"/>
    <property type="project" value="TreeGrafter"/>
</dbReference>
<feature type="non-terminal residue" evidence="2">
    <location>
        <position position="1"/>
    </location>
</feature>
<dbReference type="PANTHER" id="PTHR28641">
    <property type="match status" value="1"/>
</dbReference>
<dbReference type="Gene3D" id="3.40.630.180">
    <property type="match status" value="1"/>
</dbReference>
<dbReference type="InterPro" id="IPR007956">
    <property type="entry name" value="Malonyl_CoA_deC_C"/>
</dbReference>
<comment type="caution">
    <text evidence="2">The sequence shown here is derived from an EMBL/GenBank/DDBJ whole genome shotgun (WGS) entry which is preliminary data.</text>
</comment>
<organism evidence="2 3">
    <name type="scientific">Rotaria magnacalcarata</name>
    <dbReference type="NCBI Taxonomy" id="392030"/>
    <lineage>
        <taxon>Eukaryota</taxon>
        <taxon>Metazoa</taxon>
        <taxon>Spiralia</taxon>
        <taxon>Gnathifera</taxon>
        <taxon>Rotifera</taxon>
        <taxon>Eurotatoria</taxon>
        <taxon>Bdelloidea</taxon>
        <taxon>Philodinida</taxon>
        <taxon>Philodinidae</taxon>
        <taxon>Rotaria</taxon>
    </lineage>
</organism>
<dbReference type="Proteomes" id="UP000663866">
    <property type="component" value="Unassembled WGS sequence"/>
</dbReference>
<protein>
    <recommendedName>
        <fullName evidence="1">Malonyl-CoA decarboxylase C-terminal domain-containing protein</fullName>
    </recommendedName>
</protein>
<dbReference type="AlphaFoldDB" id="A0A821AAZ2"/>
<reference evidence="2" key="1">
    <citation type="submission" date="2021-02" db="EMBL/GenBank/DDBJ databases">
        <authorList>
            <person name="Nowell W R."/>
        </authorList>
    </citation>
    <scope>NUCLEOTIDE SEQUENCE</scope>
</reference>
<dbReference type="Pfam" id="PF05292">
    <property type="entry name" value="MCD"/>
    <property type="match status" value="1"/>
</dbReference>
<evidence type="ECO:0000259" key="1">
    <source>
        <dbReference type="Pfam" id="PF05292"/>
    </source>
</evidence>
<dbReference type="GO" id="GO:0050080">
    <property type="term" value="F:malonyl-CoA decarboxylase activity"/>
    <property type="evidence" value="ECO:0007669"/>
    <property type="project" value="InterPro"/>
</dbReference>
<dbReference type="GO" id="GO:0005759">
    <property type="term" value="C:mitochondrial matrix"/>
    <property type="evidence" value="ECO:0007669"/>
    <property type="project" value="TreeGrafter"/>
</dbReference>
<accession>A0A821AAZ2</accession>
<feature type="domain" description="Malonyl-CoA decarboxylase C-terminal" evidence="1">
    <location>
        <begin position="23"/>
        <end position="65"/>
    </location>
</feature>